<dbReference type="GO" id="GO:0000175">
    <property type="term" value="F:3'-5'-RNA exonuclease activity"/>
    <property type="evidence" value="ECO:0007669"/>
    <property type="project" value="InterPro"/>
</dbReference>
<dbReference type="Pfam" id="PF00929">
    <property type="entry name" value="RNase_T"/>
    <property type="match status" value="1"/>
</dbReference>
<dbReference type="Proteomes" id="UP000179524">
    <property type="component" value="Unassembled WGS sequence"/>
</dbReference>
<dbReference type="GO" id="GO:0003676">
    <property type="term" value="F:nucleic acid binding"/>
    <property type="evidence" value="ECO:0007669"/>
    <property type="project" value="InterPro"/>
</dbReference>
<sequence>MTEVKQFIFFDFEMLCREEGMPFSNMEGIRLGAVKYDLNKEDITYFDRYMQPKQLQPLSSFCINLTKIKDEDLVKASRFPIVFQEFLNWVGNLEESRFFSWSNNDLRRLELDALSHHIPQQTITTIKSRYVDFQALFSKRVAKVNPSVENALALYNLRFEGEKHNPMYDAYNTLRIYLAFSKDVHKSDLIMLKQFIFNDQEINPLTNINTELKRYVLTDIHRLMTEVPIITNIRTTRKLVKRTMKLVKKYENIQINRSRIFDEEILLYVRLLVEFYNELLISYKEHFSNGCKIVILHEHMPLPLKRLTA</sequence>
<dbReference type="PANTHER" id="PTHR23044:SF61">
    <property type="entry name" value="3'-5' EXORIBONUCLEASE 1-RELATED"/>
    <property type="match status" value="1"/>
</dbReference>
<evidence type="ECO:0000313" key="6">
    <source>
        <dbReference type="Proteomes" id="UP000179524"/>
    </source>
</evidence>
<dbReference type="InterPro" id="IPR012337">
    <property type="entry name" value="RNaseH-like_sf"/>
</dbReference>
<dbReference type="InterPro" id="IPR047201">
    <property type="entry name" value="ERI-1_3'hExo-like"/>
</dbReference>
<dbReference type="PANTHER" id="PTHR23044">
    <property type="entry name" value="3'-5' EXONUCLEASE ERI1-RELATED"/>
    <property type="match status" value="1"/>
</dbReference>
<comment type="caution">
    <text evidence="5">The sequence shown here is derived from an EMBL/GenBank/DDBJ whole genome shotgun (WGS) entry which is preliminary data.</text>
</comment>
<dbReference type="SMART" id="SM00479">
    <property type="entry name" value="EXOIII"/>
    <property type="match status" value="1"/>
</dbReference>
<gene>
    <name evidence="5" type="ORF">BKP37_16130</name>
</gene>
<reference evidence="5 6" key="1">
    <citation type="submission" date="2016-10" db="EMBL/GenBank/DDBJ databases">
        <title>Draft genome sequences of four alkaliphilic bacteria belonging to the Anaerobacillus genus.</title>
        <authorList>
            <person name="Bassil N.M."/>
            <person name="Lloyd J.R."/>
        </authorList>
    </citation>
    <scope>NUCLEOTIDE SEQUENCE [LARGE SCALE GENOMIC DNA]</scope>
    <source>
        <strain evidence="5 6">DSM 18345</strain>
    </source>
</reference>
<accession>A0A1S2LFT3</accession>
<keyword evidence="6" id="KW-1185">Reference proteome</keyword>
<keyword evidence="1" id="KW-0540">Nuclease</keyword>
<dbReference type="OrthoDB" id="159416at2"/>
<proteinExistence type="predicted"/>
<dbReference type="Gene3D" id="3.30.420.10">
    <property type="entry name" value="Ribonuclease H-like superfamily/Ribonuclease H"/>
    <property type="match status" value="1"/>
</dbReference>
<evidence type="ECO:0000256" key="3">
    <source>
        <dbReference type="ARBA" id="ARBA00022839"/>
    </source>
</evidence>
<evidence type="ECO:0000256" key="2">
    <source>
        <dbReference type="ARBA" id="ARBA00022801"/>
    </source>
</evidence>
<name>A0A1S2LFT3_9BACI</name>
<dbReference type="InterPro" id="IPR036397">
    <property type="entry name" value="RNaseH_sf"/>
</dbReference>
<feature type="domain" description="Exonuclease" evidence="4">
    <location>
        <begin position="6"/>
        <end position="186"/>
    </location>
</feature>
<dbReference type="InterPro" id="IPR013520">
    <property type="entry name" value="Ribonucl_H"/>
</dbReference>
<evidence type="ECO:0000256" key="1">
    <source>
        <dbReference type="ARBA" id="ARBA00022722"/>
    </source>
</evidence>
<evidence type="ECO:0000313" key="5">
    <source>
        <dbReference type="EMBL" id="OIJ11184.1"/>
    </source>
</evidence>
<dbReference type="AlphaFoldDB" id="A0A1S2LFT3"/>
<evidence type="ECO:0000259" key="4">
    <source>
        <dbReference type="SMART" id="SM00479"/>
    </source>
</evidence>
<keyword evidence="2" id="KW-0378">Hydrolase</keyword>
<dbReference type="SUPFAM" id="SSF53098">
    <property type="entry name" value="Ribonuclease H-like"/>
    <property type="match status" value="1"/>
</dbReference>
<protein>
    <submittedName>
        <fullName evidence="5">Exonuclease</fullName>
    </submittedName>
</protein>
<dbReference type="EMBL" id="MLQR01000043">
    <property type="protein sequence ID" value="OIJ11184.1"/>
    <property type="molecule type" value="Genomic_DNA"/>
</dbReference>
<keyword evidence="3 5" id="KW-0269">Exonuclease</keyword>
<dbReference type="InterPro" id="IPR051274">
    <property type="entry name" value="3-5_Exoribonuclease"/>
</dbReference>
<dbReference type="CDD" id="cd06133">
    <property type="entry name" value="ERI-1_3'hExo_like"/>
    <property type="match status" value="1"/>
</dbReference>
<organism evidence="5 6">
    <name type="scientific">Anaerobacillus alkalilacustris</name>
    <dbReference type="NCBI Taxonomy" id="393763"/>
    <lineage>
        <taxon>Bacteria</taxon>
        <taxon>Bacillati</taxon>
        <taxon>Bacillota</taxon>
        <taxon>Bacilli</taxon>
        <taxon>Bacillales</taxon>
        <taxon>Bacillaceae</taxon>
        <taxon>Anaerobacillus</taxon>
    </lineage>
</organism>